<gene>
    <name evidence="2" type="ORF">B0174_06860</name>
</gene>
<dbReference type="Pfam" id="PF13435">
    <property type="entry name" value="Cytochrome_C554"/>
    <property type="match status" value="1"/>
</dbReference>
<dbReference type="InterPro" id="IPR023155">
    <property type="entry name" value="Cyt_c-552/4"/>
</dbReference>
<dbReference type="GO" id="GO:0009055">
    <property type="term" value="F:electron transfer activity"/>
    <property type="evidence" value="ECO:0007669"/>
    <property type="project" value="InterPro"/>
</dbReference>
<name>A0A363CZA2_9BACT</name>
<dbReference type="Gene3D" id="1.10.1130.10">
    <property type="entry name" value="Flavocytochrome C3, Chain A"/>
    <property type="match status" value="1"/>
</dbReference>
<dbReference type="EMBL" id="MUXE01000008">
    <property type="protein sequence ID" value="PUE64381.1"/>
    <property type="molecule type" value="Genomic_DNA"/>
</dbReference>
<dbReference type="AlphaFoldDB" id="A0A363CZA2"/>
<organism evidence="2 3">
    <name type="scientific">Arcobacter caeni</name>
    <dbReference type="NCBI Taxonomy" id="1912877"/>
    <lineage>
        <taxon>Bacteria</taxon>
        <taxon>Pseudomonadati</taxon>
        <taxon>Campylobacterota</taxon>
        <taxon>Epsilonproteobacteria</taxon>
        <taxon>Campylobacterales</taxon>
        <taxon>Arcobacteraceae</taxon>
        <taxon>Arcobacter</taxon>
    </lineage>
</organism>
<reference evidence="2 3" key="1">
    <citation type="submission" date="2017-02" db="EMBL/GenBank/DDBJ databases">
        <title>Arcobacter caeni sp. nov, a new Arcobacter species isolated from reclaimed water.</title>
        <authorList>
            <person name="Figueras M.J."/>
            <person name="Perez-Cataluna A."/>
            <person name="Salas-Masso N."/>
        </authorList>
    </citation>
    <scope>NUCLEOTIDE SEQUENCE [LARGE SCALE GENOMIC DNA]</scope>
    <source>
        <strain evidence="2 3">RW17-10</strain>
    </source>
</reference>
<dbReference type="Gene3D" id="2.130.10.10">
    <property type="entry name" value="YVTN repeat-like/Quinoprotein amine dehydrogenase"/>
    <property type="match status" value="1"/>
</dbReference>
<dbReference type="InterPro" id="IPR036280">
    <property type="entry name" value="Multihaem_cyt_sf"/>
</dbReference>
<dbReference type="InterPro" id="IPR011048">
    <property type="entry name" value="Haem_d1_sf"/>
</dbReference>
<dbReference type="SUPFAM" id="SSF51004">
    <property type="entry name" value="C-terminal (heme d1) domain of cytochrome cd1-nitrite reductase"/>
    <property type="match status" value="1"/>
</dbReference>
<dbReference type="InterPro" id="IPR051200">
    <property type="entry name" value="Host-pathogen_enzymatic-act"/>
</dbReference>
<dbReference type="Proteomes" id="UP000251135">
    <property type="component" value="Unassembled WGS sequence"/>
</dbReference>
<comment type="caution">
    <text evidence="2">The sequence shown here is derived from an EMBL/GenBank/DDBJ whole genome shotgun (WGS) entry which is preliminary data.</text>
</comment>
<keyword evidence="3" id="KW-1185">Reference proteome</keyword>
<dbReference type="SUPFAM" id="SSF46626">
    <property type="entry name" value="Cytochrome c"/>
    <property type="match status" value="1"/>
</dbReference>
<dbReference type="GO" id="GO:0020037">
    <property type="term" value="F:heme binding"/>
    <property type="evidence" value="ECO:0007669"/>
    <property type="project" value="InterPro"/>
</dbReference>
<proteinExistence type="predicted"/>
<accession>A0A363CZA2</accession>
<protein>
    <recommendedName>
        <fullName evidence="1">Cytochrome c-552/4 domain-containing protein</fullName>
    </recommendedName>
</protein>
<evidence type="ECO:0000313" key="3">
    <source>
        <dbReference type="Proteomes" id="UP000251135"/>
    </source>
</evidence>
<evidence type="ECO:0000313" key="2">
    <source>
        <dbReference type="EMBL" id="PUE64381.1"/>
    </source>
</evidence>
<dbReference type="PANTHER" id="PTHR47197:SF3">
    <property type="entry name" value="DIHYDRO-HEME D1 DEHYDROGENASE"/>
    <property type="match status" value="1"/>
</dbReference>
<dbReference type="InterPro" id="IPR015943">
    <property type="entry name" value="WD40/YVTN_repeat-like_dom_sf"/>
</dbReference>
<dbReference type="SUPFAM" id="SSF48695">
    <property type="entry name" value="Multiheme cytochromes"/>
    <property type="match status" value="2"/>
</dbReference>
<evidence type="ECO:0000259" key="1">
    <source>
        <dbReference type="Pfam" id="PF13435"/>
    </source>
</evidence>
<dbReference type="PANTHER" id="PTHR47197">
    <property type="entry name" value="PROTEIN NIRF"/>
    <property type="match status" value="1"/>
</dbReference>
<sequence>MWYHSSNSSANQKRKKLAKLNKIKKEHVFAVITLSMLFFPTFSYSGTSTSALYLTKDAKYIYSANLDGGSVSKIDANSGEKIFEKVLGKDIRRIAFNEDESIYAVTDFSKNQVIFLDASNNKIIKTIKTKNKPHGIIYDKNNKYFFVTIYEDNEILVIEDKNFETIKTIKTEITPRGMALTSDGRLLVTHTMIGMISIYDSRSLAKLKTITLHSTSNEDEFVSQGKPRLLDDIEITPDEDEAWIPHVLWNFDHKFQFQSTIFPTISIISLEKDNEKELEDQRKELFKSINVLNNNNKTMIVSNPWDLSFSNDGSKAFVTLAGSEDIMVFNIGRSSTKANKERHRKRANRSGSGAKATEIFRDYPNQTNPQAILVNPKNDNIYVQNAARLDMTLLDSGGEHPFSRVTVKEDSFSKLVEKDPLSKELRLGKTLFNNGNANNYEKTPLVGDFWMSCNSCHFEGFNFTNGFLFTDTKLDKKMDASIGHDNIDKGYISKTPLADYVRIARDTQGGMGEDPKSNLEKIDPDKMPKELEELMQPLHTYITDKDNLKYLSTWMKLDDDAKEYHPKDWTNSAKCKSCHEDIFNQWADSNHKNLVGTNPYYMVLESLAAKVEGEGFRMWCMGCHNPSAITTGITKTTPTMDKLFEHGAKTLVDELDKFGNEKLEEGVSCITCHRISKIEDVGGNASYTLNITQRDKYAFEDSPHKAGQWLSEKFINSKPQVHIDSYMNPVYKESVYCASCHDEFTPGSGSKIVSTFKEWQESSFNNPNDPSKNKSCIDCHMTFLENDKLSPLLGQSTSGGKVKKDVKVHYFAGANHFLSGLKSKTHEDQTLQLLKTSAKLDVDFKDNQLIVGVTNVGAGHHLPTGVSDFRELWLDITIKNRNGETVFESGKLNEEGDLGKDARPYMKVFGDKDGKPVGLFFWKYEKLLSDTRIASGERRIEKYDIDESFKDKLLYPLTATVKLNFRVYPQWVTNAVQKEYPNLPNPPIIELQKSIKTFEE</sequence>
<dbReference type="InterPro" id="IPR036909">
    <property type="entry name" value="Cyt_c-like_dom_sf"/>
</dbReference>
<feature type="domain" description="Cytochrome c-552/4" evidence="1">
    <location>
        <begin position="574"/>
        <end position="633"/>
    </location>
</feature>